<dbReference type="PANTHER" id="PTHR45427">
    <property type="entry name" value="MUCIN-15"/>
    <property type="match status" value="1"/>
</dbReference>
<feature type="transmembrane region" description="Helical" evidence="2">
    <location>
        <begin position="6"/>
        <end position="26"/>
    </location>
</feature>
<comment type="caution">
    <text evidence="3">The sequence shown here is derived from an EMBL/GenBank/DDBJ whole genome shotgun (WGS) entry which is preliminary data.</text>
</comment>
<feature type="region of interest" description="Disordered" evidence="1">
    <location>
        <begin position="89"/>
        <end position="117"/>
    </location>
</feature>
<accession>A0A8J6L1L7</accession>
<gene>
    <name evidence="3" type="ORF">LTLLF_123770</name>
</gene>
<feature type="region of interest" description="Disordered" evidence="1">
    <location>
        <begin position="129"/>
        <end position="153"/>
    </location>
</feature>
<feature type="transmembrane region" description="Helical" evidence="2">
    <location>
        <begin position="237"/>
        <end position="259"/>
    </location>
</feature>
<evidence type="ECO:0000313" key="3">
    <source>
        <dbReference type="EMBL" id="KAH0516698.1"/>
    </source>
</evidence>
<dbReference type="PANTHER" id="PTHR45427:SF1">
    <property type="entry name" value="MUCIN-15"/>
    <property type="match status" value="1"/>
</dbReference>
<feature type="compositionally biased region" description="Polar residues" evidence="1">
    <location>
        <begin position="140"/>
        <end position="153"/>
    </location>
</feature>
<proteinExistence type="predicted"/>
<feature type="compositionally biased region" description="Polar residues" evidence="1">
    <location>
        <begin position="89"/>
        <end position="114"/>
    </location>
</feature>
<reference evidence="3" key="1">
    <citation type="submission" date="2020-03" db="EMBL/GenBank/DDBJ databases">
        <title>Studies in the Genomics of Life Span.</title>
        <authorList>
            <person name="Glass D."/>
        </authorList>
    </citation>
    <scope>NUCLEOTIDE SEQUENCE</scope>
    <source>
        <strain evidence="3">LTLLF</strain>
        <tissue evidence="3">Muscle</tissue>
    </source>
</reference>
<keyword evidence="2" id="KW-0472">Membrane</keyword>
<dbReference type="EMBL" id="JAATJU010019100">
    <property type="protein sequence ID" value="KAH0516698.1"/>
    <property type="molecule type" value="Genomic_DNA"/>
</dbReference>
<dbReference type="Proteomes" id="UP000710432">
    <property type="component" value="Unassembled WGS sequence"/>
</dbReference>
<evidence type="ECO:0000256" key="2">
    <source>
        <dbReference type="SAM" id="Phobius"/>
    </source>
</evidence>
<name>A0A8J6L1L7_MICOH</name>
<organism evidence="3 4">
    <name type="scientific">Microtus ochrogaster</name>
    <name type="common">Prairie vole</name>
    <dbReference type="NCBI Taxonomy" id="79684"/>
    <lineage>
        <taxon>Eukaryota</taxon>
        <taxon>Metazoa</taxon>
        <taxon>Chordata</taxon>
        <taxon>Craniata</taxon>
        <taxon>Vertebrata</taxon>
        <taxon>Euteleostomi</taxon>
        <taxon>Mammalia</taxon>
        <taxon>Eutheria</taxon>
        <taxon>Euarchontoglires</taxon>
        <taxon>Glires</taxon>
        <taxon>Rodentia</taxon>
        <taxon>Myomorpha</taxon>
        <taxon>Muroidea</taxon>
        <taxon>Cricetidae</taxon>
        <taxon>Arvicolinae</taxon>
        <taxon>Microtus</taxon>
    </lineage>
</organism>
<evidence type="ECO:0000256" key="1">
    <source>
        <dbReference type="SAM" id="MobiDB-lite"/>
    </source>
</evidence>
<keyword evidence="2" id="KW-1133">Transmembrane helix</keyword>
<dbReference type="Pfam" id="PF15672">
    <property type="entry name" value="Mucin15"/>
    <property type="match status" value="1"/>
</dbReference>
<keyword evidence="2" id="KW-0812">Transmembrane</keyword>
<evidence type="ECO:0000313" key="4">
    <source>
        <dbReference type="Proteomes" id="UP000710432"/>
    </source>
</evidence>
<feature type="region of interest" description="Disordered" evidence="1">
    <location>
        <begin position="304"/>
        <end position="333"/>
    </location>
</feature>
<feature type="compositionally biased region" description="Polar residues" evidence="1">
    <location>
        <begin position="36"/>
        <end position="72"/>
    </location>
</feature>
<feature type="region of interest" description="Disordered" evidence="1">
    <location>
        <begin position="32"/>
        <end position="72"/>
    </location>
</feature>
<feature type="non-terminal residue" evidence="3">
    <location>
        <position position="1"/>
    </location>
</feature>
<protein>
    <submittedName>
        <fullName evidence="3">Mucin-15</fullName>
    </submittedName>
</protein>
<dbReference type="AlphaFoldDB" id="A0A8J6L1L7"/>
<sequence>PVPKKTAMLTLTKIVLISSLFIWLPFARPEKKNPGRNVTQYTTDDLKTAGNQSIPLERTNVTSENDNSNTSKPMVTEASVLDLPTTYETINSTSNWPTDSSTEGPRPTSTNSIPPMTHRFISKLPLNSTPEAFSAHSDPTHSAPSESFTWSLDNDTMNIPDNISSTDNILPLPPMTTPVTPLTDEPTEWPATDNENFAGFTMYQEKTTLQPTLKFTNNSKFFSNTSDSPKEYKNTGIVFGGILGAILGASLLSLVGYLLCGQRKTDSFSHRRLYDDRNEPVLRLDNAPEPYDVNFGNSSYYHSAVSDSSMPEGRGSMQDGIPMDDIPPLRTSM</sequence>
<dbReference type="InterPro" id="IPR031371">
    <property type="entry name" value="Mucin-15"/>
</dbReference>